<protein>
    <submittedName>
        <fullName evidence="2">Uncharacterized protein</fullName>
    </submittedName>
</protein>
<comment type="caution">
    <text evidence="2">The sequence shown here is derived from an EMBL/GenBank/DDBJ whole genome shotgun (WGS) entry which is preliminary data.</text>
</comment>
<keyword evidence="3" id="KW-1185">Reference proteome</keyword>
<accession>E6K679</accession>
<proteinExistence type="predicted"/>
<evidence type="ECO:0000313" key="3">
    <source>
        <dbReference type="Proteomes" id="UP000003112"/>
    </source>
</evidence>
<keyword evidence="1" id="KW-0472">Membrane</keyword>
<organism evidence="2 3">
    <name type="scientific">Segatella buccae ATCC 33574</name>
    <dbReference type="NCBI Taxonomy" id="873513"/>
    <lineage>
        <taxon>Bacteria</taxon>
        <taxon>Pseudomonadati</taxon>
        <taxon>Bacteroidota</taxon>
        <taxon>Bacteroidia</taxon>
        <taxon>Bacteroidales</taxon>
        <taxon>Prevotellaceae</taxon>
        <taxon>Segatella</taxon>
    </lineage>
</organism>
<sequence>MYVKNILGAFAFGPIILYLYTGKRSTLVFLFFYDQATSIPQPLNGTFLSKCGPFAKPFELYNYNDISILQRPAV</sequence>
<evidence type="ECO:0000256" key="1">
    <source>
        <dbReference type="SAM" id="Phobius"/>
    </source>
</evidence>
<feature type="transmembrane region" description="Helical" evidence="1">
    <location>
        <begin position="6"/>
        <end position="22"/>
    </location>
</feature>
<dbReference type="STRING" id="873513.HMPREF6485_1115"/>
<dbReference type="Proteomes" id="UP000003112">
    <property type="component" value="Unassembled WGS sequence"/>
</dbReference>
<dbReference type="EMBL" id="AEPD01000022">
    <property type="protein sequence ID" value="EFU30912.1"/>
    <property type="molecule type" value="Genomic_DNA"/>
</dbReference>
<gene>
    <name evidence="2" type="ORF">HMPREF6485_1115</name>
</gene>
<dbReference type="HOGENOM" id="CLU_2684724_0_0_10"/>
<keyword evidence="1" id="KW-1133">Transmembrane helix</keyword>
<reference evidence="2 3" key="1">
    <citation type="submission" date="2010-10" db="EMBL/GenBank/DDBJ databases">
        <authorList>
            <person name="Muzny D."/>
            <person name="Qin X."/>
            <person name="Deng J."/>
            <person name="Jiang H."/>
            <person name="Liu Y."/>
            <person name="Qu J."/>
            <person name="Song X.-Z."/>
            <person name="Zhang L."/>
            <person name="Thornton R."/>
            <person name="Coyle M."/>
            <person name="Francisco L."/>
            <person name="Jackson L."/>
            <person name="Javaid M."/>
            <person name="Korchina V."/>
            <person name="Kovar C."/>
            <person name="Mata R."/>
            <person name="Mathew T."/>
            <person name="Ngo R."/>
            <person name="Nguyen L."/>
            <person name="Nguyen N."/>
            <person name="Okwuonu G."/>
            <person name="Ongeri F."/>
            <person name="Pham C."/>
            <person name="Simmons D."/>
            <person name="Wilczek-Boney K."/>
            <person name="Hale W."/>
            <person name="Jakkamsetti A."/>
            <person name="Pham P."/>
            <person name="Ruth R."/>
            <person name="San Lucas F."/>
            <person name="Warren J."/>
            <person name="Zhang J."/>
            <person name="Zhao Z."/>
            <person name="Zhou C."/>
            <person name="Zhu D."/>
            <person name="Lee S."/>
            <person name="Bess C."/>
            <person name="Blankenburg K."/>
            <person name="Forbes L."/>
            <person name="Fu Q."/>
            <person name="Gubbala S."/>
            <person name="Hirani K."/>
            <person name="Jayaseelan J.C."/>
            <person name="Lara F."/>
            <person name="Munidasa M."/>
            <person name="Palculict T."/>
            <person name="Patil S."/>
            <person name="Pu L.-L."/>
            <person name="Saada N."/>
            <person name="Tang L."/>
            <person name="Weissenberger G."/>
            <person name="Zhu Y."/>
            <person name="Hemphill L."/>
            <person name="Shang Y."/>
            <person name="Youmans B."/>
            <person name="Ayvaz T."/>
            <person name="Ross M."/>
            <person name="Santibanez J."/>
            <person name="Aqrawi P."/>
            <person name="Gross S."/>
            <person name="Joshi V."/>
            <person name="Fowler G."/>
            <person name="Nazareth L."/>
            <person name="Reid J."/>
            <person name="Worley K."/>
            <person name="Petrosino J."/>
            <person name="Highlander S."/>
            <person name="Gibbs R."/>
        </authorList>
    </citation>
    <scope>NUCLEOTIDE SEQUENCE [LARGE SCALE GENOMIC DNA]</scope>
    <source>
        <strain evidence="2 3">ATCC 33574</strain>
    </source>
</reference>
<evidence type="ECO:0000313" key="2">
    <source>
        <dbReference type="EMBL" id="EFU30912.1"/>
    </source>
</evidence>
<keyword evidence="1" id="KW-0812">Transmembrane</keyword>
<name>E6K679_9BACT</name>
<dbReference type="AlphaFoldDB" id="E6K679"/>